<name>A0A9Y1N7P9_9BETA</name>
<protein>
    <submittedName>
        <fullName evidence="3">Tegument protein UL37</fullName>
    </submittedName>
</protein>
<dbReference type="EMBL" id="OP429126">
    <property type="protein sequence ID" value="WEG69468.1"/>
    <property type="molecule type" value="Genomic_DNA"/>
</dbReference>
<accession>A0A9Y1N7P9</accession>
<keyword evidence="2" id="KW-0946">Virion</keyword>
<evidence type="ECO:0000313" key="7">
    <source>
        <dbReference type="EMBL" id="WEG69606.1"/>
    </source>
</evidence>
<organism evidence="3">
    <name type="scientific">Mastomys natalensis cytomegalovirus 2</name>
    <dbReference type="NCBI Taxonomy" id="2973540"/>
    <lineage>
        <taxon>Viruses</taxon>
        <taxon>Duplodnaviria</taxon>
        <taxon>Heunggongvirae</taxon>
        <taxon>Peploviricota</taxon>
        <taxon>Herviviricetes</taxon>
        <taxon>Herpesvirales</taxon>
        <taxon>Orthoherpesviridae</taxon>
        <taxon>Betaherpesvirinae</taxon>
        <taxon>Muromegalovirus</taxon>
    </lineage>
</organism>
<dbReference type="EMBL" id="OP429123">
    <property type="protein sequence ID" value="WEG69053.1"/>
    <property type="molecule type" value="Genomic_DNA"/>
</dbReference>
<keyword evidence="1" id="KW-0920">Virion tegument</keyword>
<evidence type="ECO:0000313" key="5">
    <source>
        <dbReference type="EMBL" id="WEG69330.1"/>
    </source>
</evidence>
<reference evidence="3" key="2">
    <citation type="submission" date="2023-06" db="EMBL/GenBank/DDBJ databases">
        <title>Isolation and genome sequencing of cytomegaloviruses from Natal multimammate mice (Mastomys natalensis).</title>
        <authorList>
            <person name="Jarvis M.A."/>
            <person name="Davison A.J."/>
        </authorList>
    </citation>
    <scope>NUCLEOTIDE SEQUENCE</scope>
    <source>
        <strain evidence="3">Mnat18</strain>
        <strain evidence="4">Mnat19</strain>
        <strain evidence="6">Mnat2</strain>
        <strain evidence="5">Mnat29</strain>
        <strain evidence="7">Mnat33</strain>
    </source>
</reference>
<dbReference type="EMBL" id="OP429125">
    <property type="protein sequence ID" value="WEG69330.1"/>
    <property type="molecule type" value="Genomic_DNA"/>
</dbReference>
<dbReference type="EMBL" id="OP429139">
    <property type="protein sequence ID" value="WEG71280.1"/>
    <property type="molecule type" value="Genomic_DNA"/>
</dbReference>
<evidence type="ECO:0000313" key="6">
    <source>
        <dbReference type="EMBL" id="WEG69468.1"/>
    </source>
</evidence>
<evidence type="ECO:0000313" key="3">
    <source>
        <dbReference type="EMBL" id="WEG69053.1"/>
    </source>
</evidence>
<dbReference type="InterPro" id="IPR007611">
    <property type="entry name" value="Herpes_U30"/>
</dbReference>
<dbReference type="EMBL" id="OP429141">
    <property type="protein sequence ID" value="WEG71559.1"/>
    <property type="molecule type" value="Genomic_DNA"/>
</dbReference>
<dbReference type="GO" id="GO:0044423">
    <property type="term" value="C:virion component"/>
    <property type="evidence" value="ECO:0007669"/>
    <property type="project" value="UniProtKB-KW"/>
</dbReference>
<dbReference type="EMBL" id="OP429124">
    <property type="protein sequence ID" value="WEG69191.1"/>
    <property type="molecule type" value="Genomic_DNA"/>
</dbReference>
<dbReference type="EMBL" id="OP429127">
    <property type="protein sequence ID" value="WEG69606.1"/>
    <property type="molecule type" value="Genomic_DNA"/>
</dbReference>
<proteinExistence type="predicted"/>
<evidence type="ECO:0000256" key="2">
    <source>
        <dbReference type="ARBA" id="ARBA00022844"/>
    </source>
</evidence>
<reference evidence="3" key="1">
    <citation type="submission" date="2022-09" db="EMBL/GenBank/DDBJ databases">
        <authorList>
            <person name="Vucak M."/>
            <person name="Davison A.J."/>
        </authorList>
    </citation>
    <scope>NUCLEOTIDE SEQUENCE</scope>
    <source>
        <strain evidence="3">Mnat18</strain>
        <strain evidence="4">Mnat19</strain>
        <strain evidence="6">Mnat2</strain>
        <strain evidence="5">Mnat29</strain>
        <strain evidence="7">Mnat33</strain>
    </source>
</reference>
<evidence type="ECO:0000313" key="4">
    <source>
        <dbReference type="EMBL" id="WEG69191.1"/>
    </source>
</evidence>
<evidence type="ECO:0000256" key="1">
    <source>
        <dbReference type="ARBA" id="ARBA00022580"/>
    </source>
</evidence>
<sequence length="959" mass="110741">MTLNKNYQHGIRALNLEQTLDDLRSKTTCDEELLNILAKIEISAVQLQTVTAPRIRRFLQYVPEGKYHFEFIHRNSVYYFLNHGTFAPVEKGRFPLAIDLLSELKKHVEKKSKSDTTSRLTNDRVVQTLSEFLHDANRISEIQKMLSSRCLIDDEPTRPQSRVKEFTDSDISVIEKMINTAEPLKNCRAMAELLQELYHVIFETFRTSMTYRNFKRDDDTKLDAVIKIIHSYENHAMTTDSETDFQKAIDRAATVLNEACSTDIYEIQQPGSEYVKDVSFKISSKSLLAKERSDLRFPVLMPSLTTLRYISPSNVLFYPGVVFSILKATTQDAGTDQTNELQAFNDFCTTINDILFTQLTETKQKATHIKDLFSRTKAFYKLGLTPKTTATYIRMLSFRSWHRHAIKPEIAEAVDHITFLTYNAHIHFLCLSQYNNTFLFYHAKRLILEQQRSALTGHKALDDVWANVAFNINHVFALRYGEDEFLQLVSGLSPASREYLYRDAANKWDDISFSLDQEDISDPLPLPPQRDPTTEEITRACELVDSENTQSYNSLLPLSTYPEFDRILTESTIIPQFNEIINSTPSDIRAHNDVRLLKLIHICRLLMPRRMELYRSFVSLYNLLHYVSHTDIGLVKVLYSVIRAIIGHIRDITDGSYAFTSDMLEDLAIESFMNLLELDIAHALSKVHNDRTKLLNHYLKHSTICYFLLKCRATLFIKTNIIVLSNKTYVVSKLSLPSFIEKLQKLVSDNTELENGLQFVLDADERIMERLKSFVTDIKEIPIFNDLTFNTRPIRRIYSKVNDAIQTNQTSLRMLYSKRFKFNQEACEIFSPLISAYHTLHKDSIERHGLRQCITNAVALAESRGSSQYLPPEDFDQDSITVLKKTFTDNNGSDTLIIQREMNGDVQTSVTPIDFNYNKERYDTSYNAPLLRNWYVEKTDKAQQDLITPLRLSRTISAA</sequence>
<dbReference type="GO" id="GO:0019068">
    <property type="term" value="P:virion assembly"/>
    <property type="evidence" value="ECO:0007669"/>
    <property type="project" value="InterPro"/>
</dbReference>
<gene>
    <name evidence="3" type="primary">M47</name>
</gene>
<dbReference type="Pfam" id="PF04523">
    <property type="entry name" value="Herpes_U30"/>
    <property type="match status" value="1"/>
</dbReference>